<protein>
    <recommendedName>
        <fullName evidence="5">FAD-binding PCMH-type domain-containing protein</fullName>
    </recommendedName>
</protein>
<dbReference type="PROSITE" id="PS51387">
    <property type="entry name" value="FAD_PCMH"/>
    <property type="match status" value="1"/>
</dbReference>
<keyword evidence="4" id="KW-0560">Oxidoreductase</keyword>
<dbReference type="GeneID" id="28837022"/>
<dbReference type="EMBL" id="KV460216">
    <property type="protein sequence ID" value="OBT98549.1"/>
    <property type="molecule type" value="Genomic_DNA"/>
</dbReference>
<dbReference type="PANTHER" id="PTHR42973">
    <property type="entry name" value="BINDING OXIDOREDUCTASE, PUTATIVE (AFU_ORTHOLOGUE AFUA_1G17690)-RELATED"/>
    <property type="match status" value="1"/>
</dbReference>
<dbReference type="InterPro" id="IPR050416">
    <property type="entry name" value="FAD-linked_Oxidoreductase"/>
</dbReference>
<dbReference type="SUPFAM" id="SSF56176">
    <property type="entry name" value="FAD-binding/transporter-associated domain-like"/>
    <property type="match status" value="1"/>
</dbReference>
<keyword evidence="2" id="KW-0285">Flavoprotein</keyword>
<sequence length="379" mass="40366">MSGLSSIEVNEERSVVKVGAGAKWLSVYQFLDPLGVAVAGGRNGDVGVGGLLLGGGIAHFSPRVGWACDNVVNFEIVLGNGTLTNANLTSHPSLFRALKGGANNFGIVTRVDLSTFPQGDIASSLVFNDIAQRGAVLKAFTDIADAAEFDVYASLVTSLVYTSSTKGWEIINIVAYTAPIAQPAVFKDLLSIPSTTNKTSLSITTLAALADESQTAPSNQIMATATFKPSLTLMLEFYHIANEFFTSFDANGGITWLLTFEPLVAAMVPLSRSSSSQGNVLGLGPEDKGFILLLSASWADTASTKAVQDATRHVMSLLESSAEEKGLLLKFQYLNYAAANQTPLESYGEENLKFLRGVSREYDPKGVFQKQVPGGFKLW</sequence>
<dbReference type="GO" id="GO:0071949">
    <property type="term" value="F:FAD binding"/>
    <property type="evidence" value="ECO:0007669"/>
    <property type="project" value="InterPro"/>
</dbReference>
<proteinExistence type="inferred from homology"/>
<dbReference type="Gene3D" id="3.30.465.10">
    <property type="match status" value="1"/>
</dbReference>
<dbReference type="Gene3D" id="3.40.462.20">
    <property type="match status" value="1"/>
</dbReference>
<dbReference type="AlphaFoldDB" id="A0A1B8GRT8"/>
<keyword evidence="3" id="KW-0274">FAD</keyword>
<dbReference type="Proteomes" id="UP000091956">
    <property type="component" value="Unassembled WGS sequence"/>
</dbReference>
<dbReference type="STRING" id="342668.A0A1B8GRT8"/>
<comment type="similarity">
    <text evidence="1">Belongs to the oxygen-dependent FAD-linked oxidoreductase family.</text>
</comment>
<dbReference type="RefSeq" id="XP_018132282.1">
    <property type="nucleotide sequence ID" value="XM_018273121.1"/>
</dbReference>
<reference evidence="6 7" key="1">
    <citation type="submission" date="2016-03" db="EMBL/GenBank/DDBJ databases">
        <title>Comparative genomics of Pseudogymnoascus destructans, the fungus causing white-nose syndrome of bats.</title>
        <authorList>
            <person name="Palmer J.M."/>
            <person name="Drees K.P."/>
            <person name="Foster J.T."/>
            <person name="Lindner D.L."/>
        </authorList>
    </citation>
    <scope>NUCLEOTIDE SEQUENCE [LARGE SCALE GENOMIC DNA]</scope>
    <source>
        <strain evidence="6 7">UAMH 10579</strain>
    </source>
</reference>
<dbReference type="InterPro" id="IPR016169">
    <property type="entry name" value="FAD-bd_PCMH_sub2"/>
</dbReference>
<evidence type="ECO:0000256" key="2">
    <source>
        <dbReference type="ARBA" id="ARBA00022630"/>
    </source>
</evidence>
<dbReference type="InterPro" id="IPR016166">
    <property type="entry name" value="FAD-bd_PCMH"/>
</dbReference>
<evidence type="ECO:0000313" key="6">
    <source>
        <dbReference type="EMBL" id="OBT98549.1"/>
    </source>
</evidence>
<dbReference type="InterPro" id="IPR006094">
    <property type="entry name" value="Oxid_FAD_bind_N"/>
</dbReference>
<keyword evidence="7" id="KW-1185">Reference proteome</keyword>
<dbReference type="InterPro" id="IPR036318">
    <property type="entry name" value="FAD-bd_PCMH-like_sf"/>
</dbReference>
<gene>
    <name evidence="6" type="ORF">VE01_03636</name>
</gene>
<evidence type="ECO:0000256" key="4">
    <source>
        <dbReference type="ARBA" id="ARBA00023002"/>
    </source>
</evidence>
<evidence type="ECO:0000313" key="7">
    <source>
        <dbReference type="Proteomes" id="UP000091956"/>
    </source>
</evidence>
<dbReference type="OrthoDB" id="2151789at2759"/>
<evidence type="ECO:0000259" key="5">
    <source>
        <dbReference type="PROSITE" id="PS51387"/>
    </source>
</evidence>
<evidence type="ECO:0000256" key="3">
    <source>
        <dbReference type="ARBA" id="ARBA00022827"/>
    </source>
</evidence>
<dbReference type="Pfam" id="PF01565">
    <property type="entry name" value="FAD_binding_4"/>
    <property type="match status" value="1"/>
</dbReference>
<accession>A0A1B8GRT8</accession>
<feature type="domain" description="FAD-binding PCMH-type" evidence="5">
    <location>
        <begin position="1"/>
        <end position="118"/>
    </location>
</feature>
<dbReference type="GO" id="GO:0016491">
    <property type="term" value="F:oxidoreductase activity"/>
    <property type="evidence" value="ECO:0007669"/>
    <property type="project" value="UniProtKB-KW"/>
</dbReference>
<dbReference type="PANTHER" id="PTHR42973:SF22">
    <property type="entry name" value="FAD-BINDING PCMH-TYPE DOMAIN-CONTAINING PROTEIN-RELATED"/>
    <property type="match status" value="1"/>
</dbReference>
<organism evidence="6 7">
    <name type="scientific">Pseudogymnoascus verrucosus</name>
    <dbReference type="NCBI Taxonomy" id="342668"/>
    <lineage>
        <taxon>Eukaryota</taxon>
        <taxon>Fungi</taxon>
        <taxon>Dikarya</taxon>
        <taxon>Ascomycota</taxon>
        <taxon>Pezizomycotina</taxon>
        <taxon>Leotiomycetes</taxon>
        <taxon>Thelebolales</taxon>
        <taxon>Thelebolaceae</taxon>
        <taxon>Pseudogymnoascus</taxon>
    </lineage>
</organism>
<name>A0A1B8GRT8_9PEZI</name>
<reference evidence="7" key="2">
    <citation type="journal article" date="2018" name="Nat. Commun.">
        <title>Extreme sensitivity to ultraviolet light in the fungal pathogen causing white-nose syndrome of bats.</title>
        <authorList>
            <person name="Palmer J.M."/>
            <person name="Drees K.P."/>
            <person name="Foster J.T."/>
            <person name="Lindner D.L."/>
        </authorList>
    </citation>
    <scope>NUCLEOTIDE SEQUENCE [LARGE SCALE GENOMIC DNA]</scope>
    <source>
        <strain evidence="7">UAMH 10579</strain>
    </source>
</reference>
<evidence type="ECO:0000256" key="1">
    <source>
        <dbReference type="ARBA" id="ARBA00005466"/>
    </source>
</evidence>